<accession>A0ABU5F303</accession>
<dbReference type="NCBIfam" id="TIGR02996">
    <property type="entry name" value="rpt_mate_G_obs"/>
    <property type="match status" value="1"/>
</dbReference>
<name>A0ABU5F303_9BACT</name>
<gene>
    <name evidence="1" type="ORF">R5W23_001476</name>
</gene>
<sequence length="218" mass="23951">MSDEDALLSAIAAHPSEDTPRLAYADWLDEHDRPIRAEFIRLQCGWGQTAEVPGADQRKRSERVQFFIKNHRRDLIPGPLGRDLTVPDIAFDRGFLSKLQVTALQFVQQPGEFVRLCPPPQVSIRHLTATWFARFIVRPELVCVTSIAVNSPGVNAARALAACPHLERLEAGAASVIAVWERSPAPGRCASSFILRFLATRSATPGSSASYRPRSGGV</sequence>
<protein>
    <submittedName>
        <fullName evidence="1">TIGR02996 domain-containing protein</fullName>
    </submittedName>
</protein>
<proteinExistence type="predicted"/>
<evidence type="ECO:0000313" key="2">
    <source>
        <dbReference type="Proteomes" id="UP001272242"/>
    </source>
</evidence>
<evidence type="ECO:0000313" key="1">
    <source>
        <dbReference type="EMBL" id="MDY3560249.1"/>
    </source>
</evidence>
<reference evidence="2" key="1">
    <citation type="journal article" date="2023" name="Mar. Drugs">
        <title>Gemmata algarum, a Novel Planctomycete Isolated from an Algal Mat, Displays Antimicrobial Activity.</title>
        <authorList>
            <person name="Kumar G."/>
            <person name="Kallscheuer N."/>
            <person name="Kashif M."/>
            <person name="Ahamad S."/>
            <person name="Jagadeeshwari U."/>
            <person name="Pannikurungottu S."/>
            <person name="Haufschild T."/>
            <person name="Kabuu M."/>
            <person name="Sasikala C."/>
            <person name="Jogler C."/>
            <person name="Ramana C."/>
        </authorList>
    </citation>
    <scope>NUCLEOTIDE SEQUENCE [LARGE SCALE GENOMIC DNA]</scope>
    <source>
        <strain evidence="2">JC673</strain>
    </source>
</reference>
<dbReference type="EMBL" id="JAXBLV010000177">
    <property type="protein sequence ID" value="MDY3560249.1"/>
    <property type="molecule type" value="Genomic_DNA"/>
</dbReference>
<dbReference type="Proteomes" id="UP001272242">
    <property type="component" value="Unassembled WGS sequence"/>
</dbReference>
<dbReference type="RefSeq" id="WP_320686864.1">
    <property type="nucleotide sequence ID" value="NZ_JAXBLV010000177.1"/>
</dbReference>
<keyword evidence="2" id="KW-1185">Reference proteome</keyword>
<dbReference type="InterPro" id="IPR014338">
    <property type="entry name" value="CHP02996_rpt-companion-dom"/>
</dbReference>
<organism evidence="1 2">
    <name type="scientific">Gemmata algarum</name>
    <dbReference type="NCBI Taxonomy" id="2975278"/>
    <lineage>
        <taxon>Bacteria</taxon>
        <taxon>Pseudomonadati</taxon>
        <taxon>Planctomycetota</taxon>
        <taxon>Planctomycetia</taxon>
        <taxon>Gemmatales</taxon>
        <taxon>Gemmataceae</taxon>
        <taxon>Gemmata</taxon>
    </lineage>
</organism>
<comment type="caution">
    <text evidence="1">The sequence shown here is derived from an EMBL/GenBank/DDBJ whole genome shotgun (WGS) entry which is preliminary data.</text>
</comment>